<dbReference type="KEGG" id="csq:CSCA_1541"/>
<feature type="transmembrane region" description="Helical" evidence="7">
    <location>
        <begin position="12"/>
        <end position="34"/>
    </location>
</feature>
<dbReference type="Proteomes" id="UP000033115">
    <property type="component" value="Chromosome"/>
</dbReference>
<sequence length="413" mass="45348">MERWKINLYTVWFSQILSIMSFNFGMPFLPFYIQQLGITSPNDVKLYSGILNAAPAVTMAVMSPIWGIISDKYGRKLMLIRAMLFASFIIAGMGLIVNVNQLIILRLLQGIFTGTITAAIVLVAASTPKNRLSFALGFLSSSTFIGQSIGPVIGGIVAECVGYRVSFIVGGILMFLDFLLVLFVVKEEKEIIVKGEEKKKREKVPMLSIFTATAVSMLIVLLFIRIGRTVFNPYIPIYVQEIKNTTKGIAGITGLINGFLAFTTALAGLTLSRLGDKYNKMKLLLVYLVLGAIFSIPLAYINNLWIFTAVFGMVFFITGGVEPVIMSITTEDTPVNRRGLLFGVQGTVGSIGFAVAPLLGGVISIKYCTKAVLLFIPLFLLISSLAILVIMFRKMKSNSHLSIKLKDTFQNKI</sequence>
<evidence type="ECO:0000256" key="6">
    <source>
        <dbReference type="ARBA" id="ARBA00023136"/>
    </source>
</evidence>
<evidence type="ECO:0000256" key="1">
    <source>
        <dbReference type="ARBA" id="ARBA00004651"/>
    </source>
</evidence>
<protein>
    <submittedName>
        <fullName evidence="9">Major facilitator superfamily MFS_1</fullName>
    </submittedName>
</protein>
<gene>
    <name evidence="9" type="ORF">CSCA_1541</name>
</gene>
<feature type="transmembrane region" description="Helical" evidence="7">
    <location>
        <begin position="132"/>
        <end position="157"/>
    </location>
</feature>
<feature type="transmembrane region" description="Helical" evidence="7">
    <location>
        <begin position="206"/>
        <end position="228"/>
    </location>
</feature>
<keyword evidence="4 7" id="KW-0812">Transmembrane</keyword>
<evidence type="ECO:0000313" key="10">
    <source>
        <dbReference type="Proteomes" id="UP000033115"/>
    </source>
</evidence>
<reference evidence="9 10" key="1">
    <citation type="journal article" date="2015" name="J. Biotechnol.">
        <title>Complete genome sequence of a malodorant-producing acetogen, Clostridium scatologenes ATCC 25775(T).</title>
        <authorList>
            <person name="Zhu Z."/>
            <person name="Guo T."/>
            <person name="Zheng H."/>
            <person name="Song T."/>
            <person name="Ouyang P."/>
            <person name="Xie J."/>
        </authorList>
    </citation>
    <scope>NUCLEOTIDE SEQUENCE [LARGE SCALE GENOMIC DNA]</scope>
    <source>
        <strain evidence="9 10">ATCC 25775</strain>
    </source>
</reference>
<feature type="transmembrane region" description="Helical" evidence="7">
    <location>
        <begin position="340"/>
        <end position="365"/>
    </location>
</feature>
<evidence type="ECO:0000259" key="8">
    <source>
        <dbReference type="PROSITE" id="PS50850"/>
    </source>
</evidence>
<dbReference type="InterPro" id="IPR001958">
    <property type="entry name" value="Tet-R_TetA/multi-R_MdtG-like"/>
</dbReference>
<dbReference type="PROSITE" id="PS50850">
    <property type="entry name" value="MFS"/>
    <property type="match status" value="1"/>
</dbReference>
<feature type="transmembrane region" description="Helical" evidence="7">
    <location>
        <begin position="46"/>
        <end position="66"/>
    </location>
</feature>
<dbReference type="RefSeq" id="WP_029160085.1">
    <property type="nucleotide sequence ID" value="NZ_CP009933.1"/>
</dbReference>
<dbReference type="GO" id="GO:0005886">
    <property type="term" value="C:plasma membrane"/>
    <property type="evidence" value="ECO:0007669"/>
    <property type="project" value="UniProtKB-SubCell"/>
</dbReference>
<dbReference type="InterPro" id="IPR036259">
    <property type="entry name" value="MFS_trans_sf"/>
</dbReference>
<feature type="transmembrane region" description="Helical" evidence="7">
    <location>
        <begin position="371"/>
        <end position="392"/>
    </location>
</feature>
<dbReference type="InterPro" id="IPR011701">
    <property type="entry name" value="MFS"/>
</dbReference>
<dbReference type="HOGENOM" id="CLU_001265_57_3_9"/>
<organism evidence="9 10">
    <name type="scientific">Clostridium scatologenes</name>
    <dbReference type="NCBI Taxonomy" id="1548"/>
    <lineage>
        <taxon>Bacteria</taxon>
        <taxon>Bacillati</taxon>
        <taxon>Bacillota</taxon>
        <taxon>Clostridia</taxon>
        <taxon>Eubacteriales</taxon>
        <taxon>Clostridiaceae</taxon>
        <taxon>Clostridium</taxon>
    </lineage>
</organism>
<feature type="transmembrane region" description="Helical" evidence="7">
    <location>
        <begin position="78"/>
        <end position="97"/>
    </location>
</feature>
<keyword evidence="10" id="KW-1185">Reference proteome</keyword>
<feature type="transmembrane region" description="Helical" evidence="7">
    <location>
        <begin position="103"/>
        <end position="125"/>
    </location>
</feature>
<evidence type="ECO:0000313" key="9">
    <source>
        <dbReference type="EMBL" id="AKA68666.1"/>
    </source>
</evidence>
<name>A0A0E3GQJ2_CLOSL</name>
<accession>A0A0E3GQJ2</accession>
<dbReference type="AlphaFoldDB" id="A0A0E3GQJ2"/>
<dbReference type="STRING" id="1548.CSCA_1541"/>
<dbReference type="GO" id="GO:0022857">
    <property type="term" value="F:transmembrane transporter activity"/>
    <property type="evidence" value="ECO:0007669"/>
    <property type="project" value="InterPro"/>
</dbReference>
<proteinExistence type="predicted"/>
<feature type="transmembrane region" description="Helical" evidence="7">
    <location>
        <begin position="306"/>
        <end position="328"/>
    </location>
</feature>
<evidence type="ECO:0000256" key="7">
    <source>
        <dbReference type="SAM" id="Phobius"/>
    </source>
</evidence>
<keyword evidence="5 7" id="KW-1133">Transmembrane helix</keyword>
<dbReference type="EMBL" id="CP009933">
    <property type="protein sequence ID" value="AKA68666.1"/>
    <property type="molecule type" value="Genomic_DNA"/>
</dbReference>
<dbReference type="InterPro" id="IPR020846">
    <property type="entry name" value="MFS_dom"/>
</dbReference>
<dbReference type="PANTHER" id="PTHR43414:SF6">
    <property type="entry name" value="MULTIDRUG RESISTANCE PROTEIN MDTG"/>
    <property type="match status" value="1"/>
</dbReference>
<evidence type="ECO:0000256" key="4">
    <source>
        <dbReference type="ARBA" id="ARBA00022692"/>
    </source>
</evidence>
<keyword evidence="6 7" id="KW-0472">Membrane</keyword>
<dbReference type="PRINTS" id="PR01035">
    <property type="entry name" value="TCRTETA"/>
</dbReference>
<feature type="transmembrane region" description="Helical" evidence="7">
    <location>
        <begin position="163"/>
        <end position="185"/>
    </location>
</feature>
<keyword evidence="2" id="KW-0813">Transport</keyword>
<dbReference type="Gene3D" id="1.20.1250.20">
    <property type="entry name" value="MFS general substrate transporter like domains"/>
    <property type="match status" value="1"/>
</dbReference>
<feature type="transmembrane region" description="Helical" evidence="7">
    <location>
        <begin position="248"/>
        <end position="271"/>
    </location>
</feature>
<keyword evidence="3" id="KW-1003">Cell membrane</keyword>
<evidence type="ECO:0000256" key="3">
    <source>
        <dbReference type="ARBA" id="ARBA00022475"/>
    </source>
</evidence>
<feature type="domain" description="Major facilitator superfamily (MFS) profile" evidence="8">
    <location>
        <begin position="7"/>
        <end position="395"/>
    </location>
</feature>
<dbReference type="SUPFAM" id="SSF103473">
    <property type="entry name" value="MFS general substrate transporter"/>
    <property type="match status" value="1"/>
</dbReference>
<dbReference type="PANTHER" id="PTHR43414">
    <property type="entry name" value="MULTIDRUG RESISTANCE PROTEIN MDTG"/>
    <property type="match status" value="1"/>
</dbReference>
<comment type="subcellular location">
    <subcellularLocation>
        <location evidence="1">Cell membrane</location>
        <topology evidence="1">Multi-pass membrane protein</topology>
    </subcellularLocation>
</comment>
<evidence type="ECO:0000256" key="2">
    <source>
        <dbReference type="ARBA" id="ARBA00022448"/>
    </source>
</evidence>
<dbReference type="Pfam" id="PF07690">
    <property type="entry name" value="MFS_1"/>
    <property type="match status" value="1"/>
</dbReference>
<evidence type="ECO:0000256" key="5">
    <source>
        <dbReference type="ARBA" id="ARBA00022989"/>
    </source>
</evidence>
<feature type="transmembrane region" description="Helical" evidence="7">
    <location>
        <begin position="283"/>
        <end position="300"/>
    </location>
</feature>